<accession>A0A2A6DYX7</accession>
<dbReference type="AlphaFoldDB" id="A0A2A6DYX7"/>
<gene>
    <name evidence="5" type="ORF">BLM47_09835</name>
</gene>
<protein>
    <submittedName>
        <fullName evidence="5">2-dehydro-3-deoxygluconokinase</fullName>
    </submittedName>
</protein>
<organism evidence="5 6">
    <name type="scientific">Candidatus Reconcilbacillus cellulovorans</name>
    <dbReference type="NCBI Taxonomy" id="1906605"/>
    <lineage>
        <taxon>Bacteria</taxon>
        <taxon>Bacillati</taxon>
        <taxon>Bacillota</taxon>
        <taxon>Bacilli</taxon>
        <taxon>Bacillales</taxon>
        <taxon>Paenibacillaceae</taxon>
        <taxon>Candidatus Reconcilbacillus</taxon>
    </lineage>
</organism>
<dbReference type="InterPro" id="IPR011611">
    <property type="entry name" value="PfkB_dom"/>
</dbReference>
<evidence type="ECO:0000313" key="5">
    <source>
        <dbReference type="EMBL" id="PDO09935.1"/>
    </source>
</evidence>
<evidence type="ECO:0000256" key="1">
    <source>
        <dbReference type="ARBA" id="ARBA00010688"/>
    </source>
</evidence>
<evidence type="ECO:0000256" key="3">
    <source>
        <dbReference type="ARBA" id="ARBA00022777"/>
    </source>
</evidence>
<dbReference type="InterPro" id="IPR029056">
    <property type="entry name" value="Ribokinase-like"/>
</dbReference>
<feature type="domain" description="Carbohydrate kinase PfkB" evidence="4">
    <location>
        <begin position="18"/>
        <end position="313"/>
    </location>
</feature>
<dbReference type="GO" id="GO:0016301">
    <property type="term" value="F:kinase activity"/>
    <property type="evidence" value="ECO:0007669"/>
    <property type="project" value="UniProtKB-KW"/>
</dbReference>
<proteinExistence type="inferred from homology"/>
<comment type="caution">
    <text evidence="5">The sequence shown here is derived from an EMBL/GenBank/DDBJ whole genome shotgun (WGS) entry which is preliminary data.</text>
</comment>
<keyword evidence="3 5" id="KW-0418">Kinase</keyword>
<reference evidence="5 6" key="1">
    <citation type="submission" date="2016-12" db="EMBL/GenBank/DDBJ databases">
        <title>Candidatus Reconcilibacillus cellulovorans genome.</title>
        <authorList>
            <person name="Kolinko S."/>
            <person name="Wu Y.-W."/>
            <person name="Tachea F."/>
            <person name="Denzel E."/>
            <person name="Hiras J."/>
            <person name="Baecker N."/>
            <person name="Chan L.J."/>
            <person name="Eichorst S.A."/>
            <person name="Frey D."/>
            <person name="Adams P.D."/>
            <person name="Pray T."/>
            <person name="Tanjore D."/>
            <person name="Petzold C.J."/>
            <person name="Gladden J.M."/>
            <person name="Simmons B.A."/>
            <person name="Singer S.W."/>
        </authorList>
    </citation>
    <scope>NUCLEOTIDE SEQUENCE [LARGE SCALE GENOMIC DNA]</scope>
    <source>
        <strain evidence="5">JTherm</strain>
    </source>
</reference>
<evidence type="ECO:0000313" key="6">
    <source>
        <dbReference type="Proteomes" id="UP000243688"/>
    </source>
</evidence>
<evidence type="ECO:0000256" key="2">
    <source>
        <dbReference type="ARBA" id="ARBA00022679"/>
    </source>
</evidence>
<dbReference type="EMBL" id="MOXJ01000023">
    <property type="protein sequence ID" value="PDO09935.1"/>
    <property type="molecule type" value="Genomic_DNA"/>
</dbReference>
<name>A0A2A6DYX7_9BACL</name>
<dbReference type="SUPFAM" id="SSF53613">
    <property type="entry name" value="Ribokinase-like"/>
    <property type="match status" value="1"/>
</dbReference>
<dbReference type="PANTHER" id="PTHR43320">
    <property type="entry name" value="SUGAR KINASE"/>
    <property type="match status" value="1"/>
</dbReference>
<dbReference type="Gene3D" id="3.40.1190.20">
    <property type="match status" value="1"/>
</dbReference>
<comment type="similarity">
    <text evidence="1">Belongs to the carbohydrate kinase PfkB family.</text>
</comment>
<evidence type="ECO:0000259" key="4">
    <source>
        <dbReference type="Pfam" id="PF00294"/>
    </source>
</evidence>
<dbReference type="InterPro" id="IPR002173">
    <property type="entry name" value="Carboh/pur_kinase_PfkB_CS"/>
</dbReference>
<keyword evidence="2" id="KW-0808">Transferase</keyword>
<dbReference type="PROSITE" id="PS00584">
    <property type="entry name" value="PFKB_KINASES_2"/>
    <property type="match status" value="1"/>
</dbReference>
<sequence>MNPEFRPSEKPENVSSPDVVTFGETMALFCPADGKTLEHAGAFSFSFGGAESNVAIGLARLDVRAGWFGRLGDDPPGRMIFKRIRGEGVDVSRVQLDPDAPTGLMLRETVYGRLSVYYYRKFSAASRMRPDDVDEAYVAGAKVLHVTGITPALSESCLETVRHAVRVARRHGVAVCFDPNLRLKLWPLERARPVLLELAEEADYFLPGWDELKLLYGIEKPDEAVAELRRLRAVSVVKSAGGKTLLVERERVTEVPFFPVERVVDPVGAGDAFCAGFLAGVVKGFSLEEAVRLGNLTGSLAVQAAGDWEGAPTWQDVQTRLGAVGHVER</sequence>
<dbReference type="Proteomes" id="UP000243688">
    <property type="component" value="Unassembled WGS sequence"/>
</dbReference>
<dbReference type="CDD" id="cd01166">
    <property type="entry name" value="KdgK"/>
    <property type="match status" value="1"/>
</dbReference>
<dbReference type="InterPro" id="IPR052700">
    <property type="entry name" value="Carb_kinase_PfkB-like"/>
</dbReference>
<dbReference type="PANTHER" id="PTHR43320:SF2">
    <property type="entry name" value="2-DEHYDRO-3-DEOXYGLUCONOKINASE_2-DEHYDRO-3-DEOXYGALACTONOKINASE"/>
    <property type="match status" value="1"/>
</dbReference>
<dbReference type="Pfam" id="PF00294">
    <property type="entry name" value="PfkB"/>
    <property type="match status" value="1"/>
</dbReference>